<organism evidence="6 7">
    <name type="scientific">Flavipsychrobacter stenotrophus</name>
    <dbReference type="NCBI Taxonomy" id="2077091"/>
    <lineage>
        <taxon>Bacteria</taxon>
        <taxon>Pseudomonadati</taxon>
        <taxon>Bacteroidota</taxon>
        <taxon>Chitinophagia</taxon>
        <taxon>Chitinophagales</taxon>
        <taxon>Chitinophagaceae</taxon>
        <taxon>Flavipsychrobacter</taxon>
    </lineage>
</organism>
<dbReference type="AlphaFoldDB" id="A0A2S7SV27"/>
<dbReference type="Gene3D" id="2.40.170.20">
    <property type="entry name" value="TonB-dependent receptor, beta-barrel domain"/>
    <property type="match status" value="1"/>
</dbReference>
<gene>
    <name evidence="6" type="ORF">CJD36_011520</name>
</gene>
<protein>
    <recommendedName>
        <fullName evidence="5">Outer membrane protein beta-barrel domain-containing protein</fullName>
    </recommendedName>
</protein>
<dbReference type="GO" id="GO:0009279">
    <property type="term" value="C:cell outer membrane"/>
    <property type="evidence" value="ECO:0007669"/>
    <property type="project" value="UniProtKB-SubCell"/>
</dbReference>
<name>A0A2S7SV27_9BACT</name>
<evidence type="ECO:0000256" key="1">
    <source>
        <dbReference type="ARBA" id="ARBA00004442"/>
    </source>
</evidence>
<dbReference type="Proteomes" id="UP000239872">
    <property type="component" value="Unassembled WGS sequence"/>
</dbReference>
<dbReference type="InterPro" id="IPR041700">
    <property type="entry name" value="OMP_b-brl_3"/>
</dbReference>
<dbReference type="InterPro" id="IPR036942">
    <property type="entry name" value="Beta-barrel_TonB_sf"/>
</dbReference>
<dbReference type="OrthoDB" id="606930at2"/>
<dbReference type="RefSeq" id="WP_105039322.1">
    <property type="nucleotide sequence ID" value="NZ_PPSL01000003.1"/>
</dbReference>
<keyword evidence="4" id="KW-0732">Signal</keyword>
<accession>A0A2S7SV27</accession>
<keyword evidence="7" id="KW-1185">Reference proteome</keyword>
<dbReference type="EMBL" id="PPSL01000003">
    <property type="protein sequence ID" value="PQJ10594.1"/>
    <property type="molecule type" value="Genomic_DNA"/>
</dbReference>
<evidence type="ECO:0000313" key="7">
    <source>
        <dbReference type="Proteomes" id="UP000239872"/>
    </source>
</evidence>
<proteinExistence type="predicted"/>
<comment type="caution">
    <text evidence="6">The sequence shown here is derived from an EMBL/GenBank/DDBJ whole genome shotgun (WGS) entry which is preliminary data.</text>
</comment>
<sequence>MNRFIAIILLLLCSAGYTNAQYIVKGNVTDTLNNMPLYMSSVVLIRAADSVIESHGRAGYDGNVQLNATKPGKYIVKAMYHGFADYVDAITISKPITELGTIPMVSKENLLKEFVLTRQTAAIKIKGDTTEYVADSFKTKENATVEDLLKKLPGIQVDKNGQIVAQGETVAKILVDGEEFFSDDPKVVTKGLQAKAVDKVQVFDKKSDQAEFTGIDDGQKTKTINLELKEEYKKGYFGKVDAGGGTDGYFQNQAMINAFKSKRQVSAFAIASNTDKVGLGWRDNDKFSSGNGTTEITEDGGIMTTYTSGSGDDDFAGWDGSYSGEGLPKTWTGGLHYADKWNDNKEHVSANYRYAMQNVEINGLSITKNNFSEQRSNKNQFSKGDRHGVDGLFEWKIDTSTTLKLNVSGGLKNMKTLSEYTASGVNTELNSGSTNRRNITSNSDGQFFNADLLLRKKFAKKGRTLSVDVKENQKQTSSNGNLTSYISGYRFDTTTNTTINSPIDTTNQKKDNATSILAFSAKATYTEPLSKTVFLEVNYSTTIDNSTSKNLSTDNGEQQINSLYSSNYKFNILTNRGGLNLKYNLKKINISAGCDVANTDYNQEDILSGANSRKRNFNNIFPSASLTYKVGRQTSLNIYYHGNTTQPTITQIQPLRQNTDPYNITIGNSNLKQEFNNTVNIRFNDYKVLTGRYTYGGITFSTTNDAISTAQITNGNGVNTTQYVNVDGNYNGYAYMGGGIKIPKTVAYIGANFNPSLSRIHNFTNGQANLSDNTSLSFGLDFNADKEGKYEIRVSPSIAYNESKSTVGDFYTHYAIYSGSVSGSYQLPKKFEIGTNVDVTIREKTKVFTTNNNVVIWNAYVGKKFLKNGQLEARLNALDILNQNIGFNRNIDGNTISQNSYNTIRRYGMLNLIWNFTHTPTGSQPAAQGPMMIKR</sequence>
<feature type="signal peptide" evidence="4">
    <location>
        <begin position="1"/>
        <end position="20"/>
    </location>
</feature>
<reference evidence="6 7" key="1">
    <citation type="submission" date="2018-01" db="EMBL/GenBank/DDBJ databases">
        <title>A novel member of the phylum Bacteroidetes isolated from glacier ice.</title>
        <authorList>
            <person name="Liu Q."/>
            <person name="Xin Y.-H."/>
        </authorList>
    </citation>
    <scope>NUCLEOTIDE SEQUENCE [LARGE SCALE GENOMIC DNA]</scope>
    <source>
        <strain evidence="6 7">RB1R16</strain>
    </source>
</reference>
<evidence type="ECO:0000313" key="6">
    <source>
        <dbReference type="EMBL" id="PQJ10594.1"/>
    </source>
</evidence>
<feature type="chain" id="PRO_5015499571" description="Outer membrane protein beta-barrel domain-containing protein" evidence="4">
    <location>
        <begin position="21"/>
        <end position="935"/>
    </location>
</feature>
<feature type="domain" description="Outer membrane protein beta-barrel" evidence="5">
    <location>
        <begin position="766"/>
        <end position="907"/>
    </location>
</feature>
<evidence type="ECO:0000256" key="3">
    <source>
        <dbReference type="ARBA" id="ARBA00023237"/>
    </source>
</evidence>
<dbReference type="Pfam" id="PF14905">
    <property type="entry name" value="OMP_b-brl_3"/>
    <property type="match status" value="2"/>
</dbReference>
<keyword evidence="2" id="KW-0472">Membrane</keyword>
<evidence type="ECO:0000256" key="4">
    <source>
        <dbReference type="SAM" id="SignalP"/>
    </source>
</evidence>
<evidence type="ECO:0000259" key="5">
    <source>
        <dbReference type="Pfam" id="PF14905"/>
    </source>
</evidence>
<keyword evidence="3" id="KW-0998">Cell outer membrane</keyword>
<evidence type="ECO:0000256" key="2">
    <source>
        <dbReference type="ARBA" id="ARBA00023136"/>
    </source>
</evidence>
<comment type="subcellular location">
    <subcellularLocation>
        <location evidence="1">Cell outer membrane</location>
    </subcellularLocation>
</comment>
<dbReference type="SUPFAM" id="SSF56935">
    <property type="entry name" value="Porins"/>
    <property type="match status" value="1"/>
</dbReference>
<feature type="domain" description="Outer membrane protein beta-barrel" evidence="5">
    <location>
        <begin position="456"/>
        <end position="747"/>
    </location>
</feature>